<comment type="pathway">
    <text evidence="1 5">Cofactor biosynthesis; molybdopterin biosynthesis.</text>
</comment>
<dbReference type="UniPathway" id="UPA00344"/>
<evidence type="ECO:0000313" key="7">
    <source>
        <dbReference type="EMBL" id="RDE10599.1"/>
    </source>
</evidence>
<dbReference type="Gene3D" id="3.40.980.10">
    <property type="entry name" value="MoaB/Mog-like domain"/>
    <property type="match status" value="1"/>
</dbReference>
<dbReference type="EMBL" id="QQNH01000001">
    <property type="protein sequence ID" value="RDE10599.1"/>
    <property type="molecule type" value="Genomic_DNA"/>
</dbReference>
<dbReference type="OrthoDB" id="9784492at2"/>
<dbReference type="GO" id="GO:0005829">
    <property type="term" value="C:cytosol"/>
    <property type="evidence" value="ECO:0007669"/>
    <property type="project" value="TreeGrafter"/>
</dbReference>
<name>A0A369W9D4_9HYPH</name>
<dbReference type="AlphaFoldDB" id="A0A369W9D4"/>
<sequence length="178" mass="19671">MFPYKIDESHPFVPVTFAILAVSDTRSLEEDTSGALLKEMIEGAGHRVYDRAVVKDDRDAIAGQVRAWVEEEGIDVVLTTGGTGFSGRDVTPEAIEPMFDKRMDGFSVLFHQYSATTIGTSSIQSRATAGLIGTTFVFCLPGSRGACRDAWEAILKYQFDSRHVPCNFIEVMPRLTER</sequence>
<dbReference type="RefSeq" id="WP_114644317.1">
    <property type="nucleotide sequence ID" value="NZ_QQNH01000001.1"/>
</dbReference>
<dbReference type="PANTHER" id="PTHR43232">
    <property type="entry name" value="MOLYBDENUM COFACTOR BIOSYNTHESIS PROTEIN B"/>
    <property type="match status" value="1"/>
</dbReference>
<feature type="domain" description="MoaB/Mog" evidence="6">
    <location>
        <begin position="18"/>
        <end position="162"/>
    </location>
</feature>
<evidence type="ECO:0000313" key="8">
    <source>
        <dbReference type="Proteomes" id="UP000253759"/>
    </source>
</evidence>
<keyword evidence="8" id="KW-1185">Reference proteome</keyword>
<dbReference type="InterPro" id="IPR012245">
    <property type="entry name" value="MoaB"/>
</dbReference>
<dbReference type="GO" id="GO:0006777">
    <property type="term" value="P:Mo-molybdopterin cofactor biosynthetic process"/>
    <property type="evidence" value="ECO:0007669"/>
    <property type="project" value="UniProtKB-UniRule"/>
</dbReference>
<evidence type="ECO:0000256" key="4">
    <source>
        <dbReference type="ARBA" id="ARBA00023150"/>
    </source>
</evidence>
<dbReference type="NCBIfam" id="TIGR02667">
    <property type="entry name" value="moaB_proteo"/>
    <property type="match status" value="1"/>
</dbReference>
<organism evidence="7 8">
    <name type="scientific">Pelagibacterium lacus</name>
    <dbReference type="NCBI Taxonomy" id="2282655"/>
    <lineage>
        <taxon>Bacteria</taxon>
        <taxon>Pseudomonadati</taxon>
        <taxon>Pseudomonadota</taxon>
        <taxon>Alphaproteobacteria</taxon>
        <taxon>Hyphomicrobiales</taxon>
        <taxon>Devosiaceae</taxon>
        <taxon>Pelagibacterium</taxon>
    </lineage>
</organism>
<comment type="similarity">
    <text evidence="2 5">Belongs to the MoaB/Mog family.</text>
</comment>
<evidence type="ECO:0000256" key="2">
    <source>
        <dbReference type="ARBA" id="ARBA00006112"/>
    </source>
</evidence>
<comment type="caution">
    <text evidence="7">The sequence shown here is derived from an EMBL/GenBank/DDBJ whole genome shotgun (WGS) entry which is preliminary data.</text>
</comment>
<evidence type="ECO:0000259" key="6">
    <source>
        <dbReference type="SMART" id="SM00852"/>
    </source>
</evidence>
<dbReference type="NCBIfam" id="TIGR00177">
    <property type="entry name" value="molyb_syn"/>
    <property type="match status" value="1"/>
</dbReference>
<accession>A0A369W9D4</accession>
<dbReference type="Pfam" id="PF00994">
    <property type="entry name" value="MoCF_biosynth"/>
    <property type="match status" value="1"/>
</dbReference>
<dbReference type="PIRSF" id="PIRSF006443">
    <property type="entry name" value="MoaB"/>
    <property type="match status" value="1"/>
</dbReference>
<evidence type="ECO:0000256" key="3">
    <source>
        <dbReference type="ARBA" id="ARBA00015262"/>
    </source>
</evidence>
<dbReference type="CDD" id="cd00886">
    <property type="entry name" value="MogA_MoaB"/>
    <property type="match status" value="1"/>
</dbReference>
<dbReference type="InterPro" id="IPR013484">
    <property type="entry name" value="MoaB_proteobac"/>
</dbReference>
<dbReference type="InterPro" id="IPR036425">
    <property type="entry name" value="MoaB/Mog-like_dom_sf"/>
</dbReference>
<dbReference type="Proteomes" id="UP000253759">
    <property type="component" value="Unassembled WGS sequence"/>
</dbReference>
<dbReference type="SUPFAM" id="SSF53218">
    <property type="entry name" value="Molybdenum cofactor biosynthesis proteins"/>
    <property type="match status" value="1"/>
</dbReference>
<evidence type="ECO:0000256" key="5">
    <source>
        <dbReference type="PIRNR" id="PIRNR006443"/>
    </source>
</evidence>
<gene>
    <name evidence="7" type="primary">moaB</name>
    <name evidence="7" type="ORF">DVH29_01225</name>
</gene>
<reference evidence="8" key="1">
    <citation type="submission" date="2018-07" db="EMBL/GenBank/DDBJ databases">
        <authorList>
            <person name="Liu B.-T."/>
            <person name="Du Z."/>
        </authorList>
    </citation>
    <scope>NUCLEOTIDE SEQUENCE [LARGE SCALE GENOMIC DNA]</scope>
    <source>
        <strain evidence="8">XYN52</strain>
    </source>
</reference>
<proteinExistence type="inferred from homology"/>
<dbReference type="SMART" id="SM00852">
    <property type="entry name" value="MoCF_biosynth"/>
    <property type="match status" value="1"/>
</dbReference>
<dbReference type="InterPro" id="IPR008284">
    <property type="entry name" value="MoCF_biosynth_CS"/>
</dbReference>
<dbReference type="PANTHER" id="PTHR43232:SF2">
    <property type="entry name" value="MOLYBDENUM COFACTOR BIOSYNTHESIS PROTEIN B"/>
    <property type="match status" value="1"/>
</dbReference>
<dbReference type="InterPro" id="IPR001453">
    <property type="entry name" value="MoaB/Mog_dom"/>
</dbReference>
<keyword evidence="4 5" id="KW-0501">Molybdenum cofactor biosynthesis</keyword>
<protein>
    <recommendedName>
        <fullName evidence="3 5">Molybdenum cofactor biosynthesis protein B</fullName>
    </recommendedName>
</protein>
<comment type="function">
    <text evidence="5">May be involved in the biosynthesis of molybdopterin.</text>
</comment>
<dbReference type="PROSITE" id="PS01078">
    <property type="entry name" value="MOCF_BIOSYNTHESIS_1"/>
    <property type="match status" value="1"/>
</dbReference>
<evidence type="ECO:0000256" key="1">
    <source>
        <dbReference type="ARBA" id="ARBA00005046"/>
    </source>
</evidence>